<dbReference type="PROSITE" id="PS51683">
    <property type="entry name" value="SAM_OMT_II"/>
    <property type="match status" value="1"/>
</dbReference>
<dbReference type="EMBL" id="KN847321">
    <property type="protein sequence ID" value="KIW53180.1"/>
    <property type="molecule type" value="Genomic_DNA"/>
</dbReference>
<dbReference type="Gene3D" id="3.40.50.150">
    <property type="entry name" value="Vaccinia Virus protein VP39"/>
    <property type="match status" value="1"/>
</dbReference>
<sequence>MANPGLAAFVGLLFDNAARPKSNLYAHLEDFRQYGFKSPSDARNGPYQHANHYVGSTTFGHWETIPGESARFSTAMKNYRGSRPSCTSSANADGDDDENDDSDVLLVEVAGRFGHDLAGFVQSRHGDKLRGRIILQDLPVVIDDPVTNALPARIEKQKHDFFVPQPVKGAKCYFMHIIQHDWPDEDCVKILSHLRDVMTPGYSQLLVNDAILPETDCPLIAMAYDITMMAHHCGIERSELMWRKLVDQVLGLEIVKLWYPPEGEGLIQIVRTGKGPVN</sequence>
<organism evidence="5 6">
    <name type="scientific">Exophiala xenobiotica</name>
    <dbReference type="NCBI Taxonomy" id="348802"/>
    <lineage>
        <taxon>Eukaryota</taxon>
        <taxon>Fungi</taxon>
        <taxon>Dikarya</taxon>
        <taxon>Ascomycota</taxon>
        <taxon>Pezizomycotina</taxon>
        <taxon>Eurotiomycetes</taxon>
        <taxon>Chaetothyriomycetidae</taxon>
        <taxon>Chaetothyriales</taxon>
        <taxon>Herpotrichiellaceae</taxon>
        <taxon>Exophiala</taxon>
    </lineage>
</organism>
<evidence type="ECO:0000256" key="2">
    <source>
        <dbReference type="ARBA" id="ARBA00022679"/>
    </source>
</evidence>
<proteinExistence type="predicted"/>
<dbReference type="OrthoDB" id="1535081at2759"/>
<dbReference type="InterPro" id="IPR001077">
    <property type="entry name" value="COMT_C"/>
</dbReference>
<dbReference type="AlphaFoldDB" id="A0A0D2EEU2"/>
<dbReference type="GeneID" id="25330680"/>
<keyword evidence="2" id="KW-0808">Transferase</keyword>
<dbReference type="InterPro" id="IPR016461">
    <property type="entry name" value="COMT-like"/>
</dbReference>
<protein>
    <recommendedName>
        <fullName evidence="4">O-methyltransferase C-terminal domain-containing protein</fullName>
    </recommendedName>
</protein>
<dbReference type="Proteomes" id="UP000054342">
    <property type="component" value="Unassembled WGS sequence"/>
</dbReference>
<evidence type="ECO:0000256" key="3">
    <source>
        <dbReference type="ARBA" id="ARBA00022691"/>
    </source>
</evidence>
<dbReference type="PANTHER" id="PTHR43712:SF11">
    <property type="entry name" value="O-METHYLTRANSFERASE (AFU_ORTHOLOGUE AFUA_2G17820)-RELATED"/>
    <property type="match status" value="1"/>
</dbReference>
<feature type="domain" description="O-methyltransferase C-terminal" evidence="4">
    <location>
        <begin position="132"/>
        <end position="247"/>
    </location>
</feature>
<keyword evidence="6" id="KW-1185">Reference proteome</keyword>
<evidence type="ECO:0000256" key="1">
    <source>
        <dbReference type="ARBA" id="ARBA00022603"/>
    </source>
</evidence>
<accession>A0A0D2EEU2</accession>
<dbReference type="RefSeq" id="XP_013313764.1">
    <property type="nucleotide sequence ID" value="XM_013458310.1"/>
</dbReference>
<gene>
    <name evidence="5" type="ORF">PV05_08772</name>
</gene>
<dbReference type="PANTHER" id="PTHR43712">
    <property type="entry name" value="PUTATIVE (AFU_ORTHOLOGUE AFUA_4G14580)-RELATED"/>
    <property type="match status" value="1"/>
</dbReference>
<dbReference type="GO" id="GO:0032259">
    <property type="term" value="P:methylation"/>
    <property type="evidence" value="ECO:0007669"/>
    <property type="project" value="UniProtKB-KW"/>
</dbReference>
<evidence type="ECO:0000313" key="6">
    <source>
        <dbReference type="Proteomes" id="UP000054342"/>
    </source>
</evidence>
<dbReference type="GO" id="GO:0008171">
    <property type="term" value="F:O-methyltransferase activity"/>
    <property type="evidence" value="ECO:0007669"/>
    <property type="project" value="InterPro"/>
</dbReference>
<dbReference type="Pfam" id="PF00891">
    <property type="entry name" value="Methyltransf_2"/>
    <property type="match status" value="1"/>
</dbReference>
<evidence type="ECO:0000259" key="4">
    <source>
        <dbReference type="Pfam" id="PF00891"/>
    </source>
</evidence>
<dbReference type="InterPro" id="IPR029063">
    <property type="entry name" value="SAM-dependent_MTases_sf"/>
</dbReference>
<dbReference type="HOGENOM" id="CLU_064550_0_0_1"/>
<keyword evidence="3" id="KW-0949">S-adenosyl-L-methionine</keyword>
<dbReference type="STRING" id="348802.A0A0D2EEU2"/>
<dbReference type="SUPFAM" id="SSF53335">
    <property type="entry name" value="S-adenosyl-L-methionine-dependent methyltransferases"/>
    <property type="match status" value="1"/>
</dbReference>
<evidence type="ECO:0000313" key="5">
    <source>
        <dbReference type="EMBL" id="KIW53180.1"/>
    </source>
</evidence>
<reference evidence="5 6" key="1">
    <citation type="submission" date="2015-01" db="EMBL/GenBank/DDBJ databases">
        <title>The Genome Sequence of Exophiala xenobiotica CBS118157.</title>
        <authorList>
            <consortium name="The Broad Institute Genomics Platform"/>
            <person name="Cuomo C."/>
            <person name="de Hoog S."/>
            <person name="Gorbushina A."/>
            <person name="Stielow B."/>
            <person name="Teixiera M."/>
            <person name="Abouelleil A."/>
            <person name="Chapman S.B."/>
            <person name="Priest M."/>
            <person name="Young S.K."/>
            <person name="Wortman J."/>
            <person name="Nusbaum C."/>
            <person name="Birren B."/>
        </authorList>
    </citation>
    <scope>NUCLEOTIDE SEQUENCE [LARGE SCALE GENOMIC DNA]</scope>
    <source>
        <strain evidence="5 6">CBS 118157</strain>
    </source>
</reference>
<name>A0A0D2EEU2_9EURO</name>
<keyword evidence="1" id="KW-0489">Methyltransferase</keyword>